<dbReference type="EMBL" id="VSRR010014435">
    <property type="protein sequence ID" value="MPC57019.1"/>
    <property type="molecule type" value="Genomic_DNA"/>
</dbReference>
<organism evidence="1 2">
    <name type="scientific">Portunus trituberculatus</name>
    <name type="common">Swimming crab</name>
    <name type="synonym">Neptunus trituberculatus</name>
    <dbReference type="NCBI Taxonomy" id="210409"/>
    <lineage>
        <taxon>Eukaryota</taxon>
        <taxon>Metazoa</taxon>
        <taxon>Ecdysozoa</taxon>
        <taxon>Arthropoda</taxon>
        <taxon>Crustacea</taxon>
        <taxon>Multicrustacea</taxon>
        <taxon>Malacostraca</taxon>
        <taxon>Eumalacostraca</taxon>
        <taxon>Eucarida</taxon>
        <taxon>Decapoda</taxon>
        <taxon>Pleocyemata</taxon>
        <taxon>Brachyura</taxon>
        <taxon>Eubrachyura</taxon>
        <taxon>Portunoidea</taxon>
        <taxon>Portunidae</taxon>
        <taxon>Portuninae</taxon>
        <taxon>Portunus</taxon>
    </lineage>
</organism>
<sequence length="86" mass="9443">MRFHENDISFHDNDASFHDHGVISVSTITMWFHDNVAGVVIPIRHSGVLICTGTKTNPSSLRVRHSSPVGVRAVTRQPCRASHGSP</sequence>
<name>A0A5B7GHK1_PORTR</name>
<dbReference type="Proteomes" id="UP000324222">
    <property type="component" value="Unassembled WGS sequence"/>
</dbReference>
<comment type="caution">
    <text evidence="1">The sequence shown here is derived from an EMBL/GenBank/DDBJ whole genome shotgun (WGS) entry which is preliminary data.</text>
</comment>
<accession>A0A5B7GHK1</accession>
<evidence type="ECO:0000313" key="2">
    <source>
        <dbReference type="Proteomes" id="UP000324222"/>
    </source>
</evidence>
<reference evidence="1 2" key="1">
    <citation type="submission" date="2019-05" db="EMBL/GenBank/DDBJ databases">
        <title>Another draft genome of Portunus trituberculatus and its Hox gene families provides insights of decapod evolution.</title>
        <authorList>
            <person name="Jeong J.-H."/>
            <person name="Song I."/>
            <person name="Kim S."/>
            <person name="Choi T."/>
            <person name="Kim D."/>
            <person name="Ryu S."/>
            <person name="Kim W."/>
        </authorList>
    </citation>
    <scope>NUCLEOTIDE SEQUENCE [LARGE SCALE GENOMIC DNA]</scope>
    <source>
        <tissue evidence="1">Muscle</tissue>
    </source>
</reference>
<keyword evidence="2" id="KW-1185">Reference proteome</keyword>
<gene>
    <name evidence="1" type="ORF">E2C01_050987</name>
</gene>
<dbReference type="AlphaFoldDB" id="A0A5B7GHK1"/>
<evidence type="ECO:0000313" key="1">
    <source>
        <dbReference type="EMBL" id="MPC57019.1"/>
    </source>
</evidence>
<proteinExistence type="predicted"/>
<protein>
    <submittedName>
        <fullName evidence="1">Uncharacterized protein</fullName>
    </submittedName>
</protein>